<dbReference type="Gene3D" id="3.20.100.30">
    <property type="entry name" value="VTC, catalytic tunnel domain"/>
    <property type="match status" value="1"/>
</dbReference>
<dbReference type="Pfam" id="PF09359">
    <property type="entry name" value="VTC"/>
    <property type="match status" value="1"/>
</dbReference>
<dbReference type="AlphaFoldDB" id="A0A806K0H6"/>
<dbReference type="InterPro" id="IPR018966">
    <property type="entry name" value="VTC_domain"/>
</dbReference>
<proteinExistence type="predicted"/>
<sequence length="265" mass="28791">MPSPQTPRNERKYVLTAFDARIVAQRLGTVMTPDPHADAGGGYRVTSVYFDDVYLRAYRQKIAGYPDRLKFRVRAYNGDWGHATLEAKVKHGGRIAKESAPLSEDECAKLLGGDYGWLLGRDEPAAREFFKQSRVWAGLKPVVAADYYRRAFYAPGGVRVTLDEGLRGAKPVCIGAEPGGDVFGGARAAVGGGIFGGTKQSGGVFGGANPIRALCWRDALGNRTILEVKCGGFFPAYIRDLFSGFGMRGEAVSKYVLCMEKTYGL</sequence>
<evidence type="ECO:0000313" key="2">
    <source>
        <dbReference type="EMBL" id="AGS53128.1"/>
    </source>
</evidence>
<dbReference type="CDD" id="cd07750">
    <property type="entry name" value="PolyPPase_VTC_like"/>
    <property type="match status" value="1"/>
</dbReference>
<protein>
    <recommendedName>
        <fullName evidence="1">VTC domain-containing protein</fullName>
    </recommendedName>
</protein>
<dbReference type="InterPro" id="IPR042267">
    <property type="entry name" value="VTC_sf"/>
</dbReference>
<dbReference type="EMBL" id="JQ844222">
    <property type="protein sequence ID" value="AGS53128.1"/>
    <property type="molecule type" value="Genomic_DNA"/>
</dbReference>
<accession>A0A806K0H6</accession>
<dbReference type="GO" id="GO:0006799">
    <property type="term" value="P:polyphosphate biosynthetic process"/>
    <property type="evidence" value="ECO:0007669"/>
    <property type="project" value="UniProtKB-ARBA"/>
</dbReference>
<evidence type="ECO:0000259" key="1">
    <source>
        <dbReference type="Pfam" id="PF09359"/>
    </source>
</evidence>
<reference evidence="2" key="1">
    <citation type="submission" date="2012-03" db="EMBL/GenBank/DDBJ databases">
        <title>Functional metagenomics reveals considerable lignocellulase gene clusters in the gut microbiome of a wood-feeding higher termite.</title>
        <authorList>
            <person name="Liu N."/>
        </authorList>
    </citation>
    <scope>NUCLEOTIDE SEQUENCE</scope>
</reference>
<organism evidence="2">
    <name type="scientific">uncultured bacterium contig00040</name>
    <dbReference type="NCBI Taxonomy" id="1181528"/>
    <lineage>
        <taxon>Bacteria</taxon>
        <taxon>environmental samples</taxon>
    </lineage>
</organism>
<feature type="domain" description="VTC" evidence="1">
    <location>
        <begin position="8"/>
        <end position="262"/>
    </location>
</feature>
<name>A0A806K0H6_9BACT</name>